<dbReference type="Gene3D" id="2.40.320.10">
    <property type="entry name" value="Hypothetical Protein Pfu-838710-001"/>
    <property type="match status" value="1"/>
</dbReference>
<evidence type="ECO:0000313" key="18">
    <source>
        <dbReference type="EMBL" id="QEC47579.1"/>
    </source>
</evidence>
<evidence type="ECO:0000256" key="5">
    <source>
        <dbReference type="ARBA" id="ARBA00018266"/>
    </source>
</evidence>
<evidence type="ECO:0000256" key="12">
    <source>
        <dbReference type="PIRSR" id="PIRSR606262-1"/>
    </source>
</evidence>
<dbReference type="GO" id="GO:0055086">
    <property type="term" value="P:nucleobase-containing small molecule metabolic process"/>
    <property type="evidence" value="ECO:0007669"/>
    <property type="project" value="UniProtKB-ARBA"/>
</dbReference>
<dbReference type="GO" id="GO:0072527">
    <property type="term" value="P:pyrimidine-containing compound metabolic process"/>
    <property type="evidence" value="ECO:0007669"/>
    <property type="project" value="UniProtKB-ARBA"/>
</dbReference>
<dbReference type="CDD" id="cd07890">
    <property type="entry name" value="CYTH-like_AC_IV-like"/>
    <property type="match status" value="1"/>
</dbReference>
<dbReference type="InterPro" id="IPR006262">
    <property type="entry name" value="Cyt_deam_tetra"/>
</dbReference>
<dbReference type="Gene3D" id="3.40.140.10">
    <property type="entry name" value="Cytidine Deaminase, domain 2"/>
    <property type="match status" value="1"/>
</dbReference>
<dbReference type="InterPro" id="IPR008173">
    <property type="entry name" value="Adenylyl_cyclase_CyaB"/>
</dbReference>
<dbReference type="SUPFAM" id="SSF53927">
    <property type="entry name" value="Cytidine deaminase-like"/>
    <property type="match status" value="1"/>
</dbReference>
<dbReference type="PROSITE" id="PS51707">
    <property type="entry name" value="CYTH"/>
    <property type="match status" value="1"/>
</dbReference>
<evidence type="ECO:0000256" key="10">
    <source>
        <dbReference type="ARBA" id="ARBA00049252"/>
    </source>
</evidence>
<evidence type="ECO:0000256" key="7">
    <source>
        <dbReference type="ARBA" id="ARBA00022801"/>
    </source>
</evidence>
<accession>A0A5B8U3F6</accession>
<organism evidence="18 19">
    <name type="scientific">Baekduia soli</name>
    <dbReference type="NCBI Taxonomy" id="496014"/>
    <lineage>
        <taxon>Bacteria</taxon>
        <taxon>Bacillati</taxon>
        <taxon>Actinomycetota</taxon>
        <taxon>Thermoleophilia</taxon>
        <taxon>Solirubrobacterales</taxon>
        <taxon>Baekduiaceae</taxon>
        <taxon>Baekduia</taxon>
    </lineage>
</organism>
<evidence type="ECO:0000256" key="2">
    <source>
        <dbReference type="ARBA" id="ARBA00003949"/>
    </source>
</evidence>
<dbReference type="OrthoDB" id="9795347at2"/>
<dbReference type="GO" id="GO:0005829">
    <property type="term" value="C:cytosol"/>
    <property type="evidence" value="ECO:0007669"/>
    <property type="project" value="TreeGrafter"/>
</dbReference>
<dbReference type="PROSITE" id="PS00903">
    <property type="entry name" value="CYT_DCMP_DEAMINASES_1"/>
    <property type="match status" value="1"/>
</dbReference>
<dbReference type="GO" id="GO:0008270">
    <property type="term" value="F:zinc ion binding"/>
    <property type="evidence" value="ECO:0007669"/>
    <property type="project" value="InterPro"/>
</dbReference>
<protein>
    <recommendedName>
        <fullName evidence="5">Cytidine deaminase</fullName>
        <ecNumber evidence="4">3.5.4.5</ecNumber>
    </recommendedName>
    <alternativeName>
        <fullName evidence="9">Cytidine aminohydrolase</fullName>
    </alternativeName>
</protein>
<dbReference type="CDD" id="cd01283">
    <property type="entry name" value="cytidine_deaminase"/>
    <property type="match status" value="1"/>
</dbReference>
<evidence type="ECO:0000256" key="4">
    <source>
        <dbReference type="ARBA" id="ARBA00012783"/>
    </source>
</evidence>
<dbReference type="InterPro" id="IPR023577">
    <property type="entry name" value="CYTH_domain"/>
</dbReference>
<evidence type="ECO:0000256" key="8">
    <source>
        <dbReference type="ARBA" id="ARBA00022833"/>
    </source>
</evidence>
<feature type="binding site" evidence="14">
    <location>
        <position position="304"/>
    </location>
    <ligand>
        <name>Zn(2+)</name>
        <dbReference type="ChEBI" id="CHEBI:29105"/>
        <note>catalytic</note>
    </ligand>
</feature>
<comment type="cofactor">
    <cofactor evidence="1 14">
        <name>Zn(2+)</name>
        <dbReference type="ChEBI" id="CHEBI:29105"/>
    </cofactor>
</comment>
<feature type="active site" description="Proton donor" evidence="12">
    <location>
        <position position="274"/>
    </location>
</feature>
<keyword evidence="8 14" id="KW-0862">Zinc</keyword>
<dbReference type="NCBIfam" id="NF004064">
    <property type="entry name" value="PRK05578.1"/>
    <property type="match status" value="1"/>
</dbReference>
<evidence type="ECO:0000256" key="1">
    <source>
        <dbReference type="ARBA" id="ARBA00001947"/>
    </source>
</evidence>
<comment type="catalytic activity">
    <reaction evidence="11">
        <text>cytidine + H2O + H(+) = uridine + NH4(+)</text>
        <dbReference type="Rhea" id="RHEA:16069"/>
        <dbReference type="ChEBI" id="CHEBI:15377"/>
        <dbReference type="ChEBI" id="CHEBI:15378"/>
        <dbReference type="ChEBI" id="CHEBI:16704"/>
        <dbReference type="ChEBI" id="CHEBI:17562"/>
        <dbReference type="ChEBI" id="CHEBI:28938"/>
        <dbReference type="EC" id="3.5.4.5"/>
    </reaction>
</comment>
<feature type="domain" description="CYTH" evidence="16">
    <location>
        <begin position="47"/>
        <end position="217"/>
    </location>
</feature>
<evidence type="ECO:0000256" key="15">
    <source>
        <dbReference type="SAM" id="MobiDB-lite"/>
    </source>
</evidence>
<dbReference type="KEGG" id="bsol:FSW04_08320"/>
<dbReference type="PANTHER" id="PTHR11644:SF2">
    <property type="entry name" value="CYTIDINE DEAMINASE"/>
    <property type="match status" value="1"/>
</dbReference>
<comment type="catalytic activity">
    <reaction evidence="10">
        <text>2'-deoxycytidine + H2O + H(+) = 2'-deoxyuridine + NH4(+)</text>
        <dbReference type="Rhea" id="RHEA:13433"/>
        <dbReference type="ChEBI" id="CHEBI:15377"/>
        <dbReference type="ChEBI" id="CHEBI:15378"/>
        <dbReference type="ChEBI" id="CHEBI:15698"/>
        <dbReference type="ChEBI" id="CHEBI:16450"/>
        <dbReference type="ChEBI" id="CHEBI:28938"/>
        <dbReference type="EC" id="3.5.4.5"/>
    </reaction>
</comment>
<dbReference type="InterPro" id="IPR050202">
    <property type="entry name" value="Cyt/Deoxycyt_deaminase"/>
</dbReference>
<gene>
    <name evidence="18" type="primary">cdd</name>
    <name evidence="18" type="ORF">FSW04_08320</name>
</gene>
<evidence type="ECO:0000256" key="14">
    <source>
        <dbReference type="PIRSR" id="PIRSR606262-3"/>
    </source>
</evidence>
<dbReference type="EC" id="3.5.4.5" evidence="4"/>
<evidence type="ECO:0000259" key="16">
    <source>
        <dbReference type="PROSITE" id="PS51707"/>
    </source>
</evidence>
<feature type="binding site" evidence="13">
    <location>
        <begin position="261"/>
        <end position="267"/>
    </location>
    <ligand>
        <name>substrate</name>
    </ligand>
</feature>
<evidence type="ECO:0000256" key="11">
    <source>
        <dbReference type="ARBA" id="ARBA00049558"/>
    </source>
</evidence>
<name>A0A5B8U3F6_9ACTN</name>
<dbReference type="SUPFAM" id="SSF55154">
    <property type="entry name" value="CYTH-like phosphatases"/>
    <property type="match status" value="1"/>
</dbReference>
<dbReference type="NCBIfam" id="TIGR01354">
    <property type="entry name" value="cyt_deam_tetra"/>
    <property type="match status" value="1"/>
</dbReference>
<feature type="region of interest" description="Disordered" evidence="15">
    <location>
        <begin position="1"/>
        <end position="39"/>
    </location>
</feature>
<feature type="binding site" evidence="14">
    <location>
        <position position="307"/>
    </location>
    <ligand>
        <name>Zn(2+)</name>
        <dbReference type="ChEBI" id="CHEBI:29105"/>
        <note>catalytic</note>
    </ligand>
</feature>
<evidence type="ECO:0000256" key="9">
    <source>
        <dbReference type="ARBA" id="ARBA00032005"/>
    </source>
</evidence>
<dbReference type="GO" id="GO:0004126">
    <property type="term" value="F:cytidine deaminase activity"/>
    <property type="evidence" value="ECO:0007669"/>
    <property type="project" value="UniProtKB-EC"/>
</dbReference>
<dbReference type="Pfam" id="PF00383">
    <property type="entry name" value="dCMP_cyt_deam_1"/>
    <property type="match status" value="1"/>
</dbReference>
<proteinExistence type="inferred from homology"/>
<dbReference type="InterPro" id="IPR016193">
    <property type="entry name" value="Cytidine_deaminase-like"/>
</dbReference>
<dbReference type="AlphaFoldDB" id="A0A5B8U3F6"/>
<dbReference type="PROSITE" id="PS51747">
    <property type="entry name" value="CYT_DCMP_DEAMINASES_2"/>
    <property type="match status" value="1"/>
</dbReference>
<dbReference type="Proteomes" id="UP000321805">
    <property type="component" value="Chromosome"/>
</dbReference>
<sequence>MLDDAQAFHRCADSSPRAIRERGRPPDRTGPNARHRTPSTLRRMAPHRNVELKARDPEPERTLRAALAHGAVDQGLLHQRDTYFAARDGRLKLREQDDAGHRAAQLIAYARDDEATARTSSYHLVDVPDAAAAAGALEAALGLVVVVDKRRRLLLWDGVRIHLDEVQGLGSWLELEAVAAPDSDLAAEHDKVGRLRQALGITDDRIVARGYAAMLLDAGAATPRLVALARRAMERAHAPYSRFHVGAALRDEAGGLHSGPNVENGAYPQSQCAEAAAIGALVAAGATAIREVAVMADTELIVPCGGCRQRLAEFAGPDVPVHLCGPEGVRRTVTLGELLPLAFDLEAAR</sequence>
<dbReference type="Pfam" id="PF01928">
    <property type="entry name" value="CYTH"/>
    <property type="match status" value="1"/>
</dbReference>
<evidence type="ECO:0000256" key="3">
    <source>
        <dbReference type="ARBA" id="ARBA00006576"/>
    </source>
</evidence>
<dbReference type="InterPro" id="IPR033469">
    <property type="entry name" value="CYTH-like_dom_sf"/>
</dbReference>
<feature type="binding site" evidence="14">
    <location>
        <position position="272"/>
    </location>
    <ligand>
        <name>Zn(2+)</name>
        <dbReference type="ChEBI" id="CHEBI:29105"/>
        <note>catalytic</note>
    </ligand>
</feature>
<evidence type="ECO:0000259" key="17">
    <source>
        <dbReference type="PROSITE" id="PS51747"/>
    </source>
</evidence>
<comment type="function">
    <text evidence="2">This enzyme scavenges exogenous and endogenous cytidine and 2'-deoxycytidine for UMP synthesis.</text>
</comment>
<comment type="similarity">
    <text evidence="3">Belongs to the cytidine and deoxycytidylate deaminase family.</text>
</comment>
<feature type="domain" description="CMP/dCMP-type deaminase" evidence="17">
    <location>
        <begin position="220"/>
        <end position="346"/>
    </location>
</feature>
<keyword evidence="6 14" id="KW-0479">Metal-binding</keyword>
<keyword evidence="7 18" id="KW-0378">Hydrolase</keyword>
<dbReference type="InterPro" id="IPR002125">
    <property type="entry name" value="CMP_dCMP_dom"/>
</dbReference>
<evidence type="ECO:0000256" key="13">
    <source>
        <dbReference type="PIRSR" id="PIRSR606262-2"/>
    </source>
</evidence>
<dbReference type="EMBL" id="CP042430">
    <property type="protein sequence ID" value="QEC47579.1"/>
    <property type="molecule type" value="Genomic_DNA"/>
</dbReference>
<keyword evidence="19" id="KW-1185">Reference proteome</keyword>
<reference evidence="18 19" key="1">
    <citation type="journal article" date="2018" name="J. Microbiol.">
        <title>Baekduia soli gen. nov., sp. nov., a novel bacterium isolated from the soil of Baekdu Mountain and proposal of a novel family name, Baekduiaceae fam. nov.</title>
        <authorList>
            <person name="An D.S."/>
            <person name="Siddiqi M.Z."/>
            <person name="Kim K.H."/>
            <person name="Yu H.S."/>
            <person name="Im W.T."/>
        </authorList>
    </citation>
    <scope>NUCLEOTIDE SEQUENCE [LARGE SCALE GENOMIC DNA]</scope>
    <source>
        <strain evidence="18 19">BR7-21</strain>
    </source>
</reference>
<dbReference type="PANTHER" id="PTHR11644">
    <property type="entry name" value="CYTIDINE DEAMINASE"/>
    <property type="match status" value="1"/>
</dbReference>
<evidence type="ECO:0000313" key="19">
    <source>
        <dbReference type="Proteomes" id="UP000321805"/>
    </source>
</evidence>
<feature type="compositionally biased region" description="Basic and acidic residues" evidence="15">
    <location>
        <begin position="1"/>
        <end position="27"/>
    </location>
</feature>
<evidence type="ECO:0000256" key="6">
    <source>
        <dbReference type="ARBA" id="ARBA00022723"/>
    </source>
</evidence>
<dbReference type="SMART" id="SM01118">
    <property type="entry name" value="CYTH"/>
    <property type="match status" value="1"/>
</dbReference>
<dbReference type="InterPro" id="IPR016192">
    <property type="entry name" value="APOBEC/CMP_deaminase_Zn-bd"/>
</dbReference>
<dbReference type="GO" id="GO:0042802">
    <property type="term" value="F:identical protein binding"/>
    <property type="evidence" value="ECO:0007669"/>
    <property type="project" value="UniProtKB-ARBA"/>
</dbReference>